<dbReference type="PANTHER" id="PTHR11102:SF160">
    <property type="entry name" value="ERAD-ASSOCIATED E3 UBIQUITIN-PROTEIN LIGASE COMPONENT HRD3"/>
    <property type="match status" value="1"/>
</dbReference>
<protein>
    <submittedName>
        <fullName evidence="2">Uncharacterized protein</fullName>
    </submittedName>
</protein>
<dbReference type="SUPFAM" id="SSF81901">
    <property type="entry name" value="HCP-like"/>
    <property type="match status" value="2"/>
</dbReference>
<dbReference type="InterPro" id="IPR006597">
    <property type="entry name" value="Sel1-like"/>
</dbReference>
<dbReference type="AlphaFoldDB" id="A0A510JI79"/>
<dbReference type="KEGG" id="lhf:JCM16775_0809"/>
<dbReference type="EMBL" id="AP019823">
    <property type="protein sequence ID" value="BBM38101.1"/>
    <property type="molecule type" value="Genomic_DNA"/>
</dbReference>
<gene>
    <name evidence="2" type="ORF">JCM16775_0809</name>
</gene>
<evidence type="ECO:0000256" key="1">
    <source>
        <dbReference type="PROSITE-ProRule" id="PRU00339"/>
    </source>
</evidence>
<dbReference type="SMART" id="SM00028">
    <property type="entry name" value="TPR"/>
    <property type="match status" value="7"/>
</dbReference>
<dbReference type="RefSeq" id="WP_026746724.1">
    <property type="nucleotide sequence ID" value="NZ_AP019823.1"/>
</dbReference>
<dbReference type="Pfam" id="PF00515">
    <property type="entry name" value="TPR_1"/>
    <property type="match status" value="1"/>
</dbReference>
<dbReference type="SMART" id="SM00671">
    <property type="entry name" value="SEL1"/>
    <property type="match status" value="7"/>
</dbReference>
<name>A0A510JI79_9FUSO</name>
<feature type="repeat" description="TPR" evidence="1">
    <location>
        <begin position="263"/>
        <end position="296"/>
    </location>
</feature>
<accession>A0A510JI79</accession>
<dbReference type="Pfam" id="PF13181">
    <property type="entry name" value="TPR_8"/>
    <property type="match status" value="4"/>
</dbReference>
<dbReference type="InterPro" id="IPR011990">
    <property type="entry name" value="TPR-like_helical_dom_sf"/>
</dbReference>
<keyword evidence="1" id="KW-0802">TPR repeat</keyword>
<dbReference type="PROSITE" id="PS50293">
    <property type="entry name" value="TPR_REGION"/>
    <property type="match status" value="1"/>
</dbReference>
<evidence type="ECO:0000313" key="3">
    <source>
        <dbReference type="Proteomes" id="UP000321892"/>
    </source>
</evidence>
<dbReference type="Gene3D" id="1.25.40.10">
    <property type="entry name" value="Tetratricopeptide repeat domain"/>
    <property type="match status" value="3"/>
</dbReference>
<dbReference type="Proteomes" id="UP000321892">
    <property type="component" value="Chromosome"/>
</dbReference>
<dbReference type="InterPro" id="IPR019734">
    <property type="entry name" value="TPR_rpt"/>
</dbReference>
<dbReference type="OrthoDB" id="90151at2"/>
<keyword evidence="3" id="KW-1185">Reference proteome</keyword>
<evidence type="ECO:0000313" key="2">
    <source>
        <dbReference type="EMBL" id="BBM38101.1"/>
    </source>
</evidence>
<sequence length="538" mass="63778">MGIFGKIIDKFRNKDNEEEKYLKIAREHIDKAGENLTKEQIDEMMKLGMDTWEFYPEVSKLYFERIEDYVPTASTMLSTFYMGKDEKLYEKYCLKAANQGEKVAQKSLAIFYAKQNNEEKMLEWYNKLDDKEDYDVLAYMSNYYMFQDNYDKVKEINFTILKNKKDDKYAPNCLGDAYFVEGDFENSEKYYKIALENGSPDSKDKLFNLYQTTENIEKFRELIERDEAKRGEDFFSLGNLYFHKKDYKMAEKWYLESERLGFLEAKYNLGHVYYEIENFEKAEKYFQEVIEKVPHLRESAIKKLINVYNSQANIYLTNGDFNNAEKYLLILIKEYGINECYYNLAILNKKKGNKGKYKEYILKGCEFGDSKFMYNYALSIYSETGEYTKEVDMWLKKAAEKDHVVAMYELGLFASEQGRMEDSKKWYAKAVERGHTTAMNNLANIYSKEGNEKEAIKFYLKAAEKSNPLALFNVGNYYEENKNIKVAKQYYSEVLHVLKEYPDILKEYSVSELETETMNRLLDLENLEKNSNEDIKDK</sequence>
<dbReference type="PANTHER" id="PTHR11102">
    <property type="entry name" value="SEL-1-LIKE PROTEIN"/>
    <property type="match status" value="1"/>
</dbReference>
<proteinExistence type="predicted"/>
<dbReference type="InterPro" id="IPR050767">
    <property type="entry name" value="Sel1_AlgK"/>
</dbReference>
<dbReference type="PROSITE" id="PS50005">
    <property type="entry name" value="TPR"/>
    <property type="match status" value="1"/>
</dbReference>
<reference evidence="2 3" key="1">
    <citation type="submission" date="2019-07" db="EMBL/GenBank/DDBJ databases">
        <title>Complete Genome Sequence of Leptotrichia hofstadii Strain JCM16775.</title>
        <authorList>
            <person name="Watanabe S."/>
            <person name="Cui L."/>
        </authorList>
    </citation>
    <scope>NUCLEOTIDE SEQUENCE [LARGE SCALE GENOMIC DNA]</scope>
    <source>
        <strain evidence="2 3">JCM16775</strain>
    </source>
</reference>
<organism evidence="2 3">
    <name type="scientific">Leptotrichia hofstadii</name>
    <dbReference type="NCBI Taxonomy" id="157688"/>
    <lineage>
        <taxon>Bacteria</taxon>
        <taxon>Fusobacteriati</taxon>
        <taxon>Fusobacteriota</taxon>
        <taxon>Fusobacteriia</taxon>
        <taxon>Fusobacteriales</taxon>
        <taxon>Leptotrichiaceae</taxon>
        <taxon>Leptotrichia</taxon>
    </lineage>
</organism>